<protein>
    <recommendedName>
        <fullName evidence="3">DUF1850 domain-containing protein</fullName>
    </recommendedName>
</protein>
<sequence length="162" mass="18305">MKKLLWLAGLLGLFYGHAWWTLSEQRAQRWIEQHELAVLEQKEGVCKDFTFDTEVSVRAVHAKGEWQLDGGRDHVCGYIRSSNAFVRVLKPQLSTQTEVLSFERAGFPWMSATAKVQQTTTFTLVNGLTMSEQGEATYVLRRGLSGLQIAGLTLRSEGNFPR</sequence>
<keyword evidence="2" id="KW-1185">Reference proteome</keyword>
<evidence type="ECO:0000313" key="2">
    <source>
        <dbReference type="Proteomes" id="UP001595729"/>
    </source>
</evidence>
<evidence type="ECO:0000313" key="1">
    <source>
        <dbReference type="EMBL" id="MFC3684033.1"/>
    </source>
</evidence>
<name>A0ABV7W2I5_9BURK</name>
<evidence type="ECO:0008006" key="3">
    <source>
        <dbReference type="Google" id="ProtNLM"/>
    </source>
</evidence>
<reference evidence="2" key="1">
    <citation type="journal article" date="2019" name="Int. J. Syst. Evol. Microbiol.">
        <title>The Global Catalogue of Microorganisms (GCM) 10K type strain sequencing project: providing services to taxonomists for standard genome sequencing and annotation.</title>
        <authorList>
            <consortium name="The Broad Institute Genomics Platform"/>
            <consortium name="The Broad Institute Genome Sequencing Center for Infectious Disease"/>
            <person name="Wu L."/>
            <person name="Ma J."/>
        </authorList>
    </citation>
    <scope>NUCLEOTIDE SEQUENCE [LARGE SCALE GENOMIC DNA]</scope>
    <source>
        <strain evidence="2">KCTC 42501</strain>
    </source>
</reference>
<accession>A0ABV7W2I5</accession>
<dbReference type="RefSeq" id="WP_382173639.1">
    <property type="nucleotide sequence ID" value="NZ_JBHRXX010000005.1"/>
</dbReference>
<comment type="caution">
    <text evidence="1">The sequence shown here is derived from an EMBL/GenBank/DDBJ whole genome shotgun (WGS) entry which is preliminary data.</text>
</comment>
<dbReference type="Proteomes" id="UP001595729">
    <property type="component" value="Unassembled WGS sequence"/>
</dbReference>
<proteinExistence type="predicted"/>
<gene>
    <name evidence="1" type="ORF">ACFOPI_10545</name>
</gene>
<dbReference type="EMBL" id="JBHRXX010000005">
    <property type="protein sequence ID" value="MFC3684033.1"/>
    <property type="molecule type" value="Genomic_DNA"/>
</dbReference>
<organism evidence="1 2">
    <name type="scientific">Hydrogenophaga luteola</name>
    <dbReference type="NCBI Taxonomy" id="1591122"/>
    <lineage>
        <taxon>Bacteria</taxon>
        <taxon>Pseudomonadati</taxon>
        <taxon>Pseudomonadota</taxon>
        <taxon>Betaproteobacteria</taxon>
        <taxon>Burkholderiales</taxon>
        <taxon>Comamonadaceae</taxon>
        <taxon>Hydrogenophaga</taxon>
    </lineage>
</organism>